<dbReference type="EMBL" id="LAZR01038241">
    <property type="protein sequence ID" value="KKL20069.1"/>
    <property type="molecule type" value="Genomic_DNA"/>
</dbReference>
<sequence>KPGGKVWGAGVKAELKIAERLPREVPQDWSRLSVLLRRNSLGPEITKVLDSFKKEGFAVPQVTNTNVAVSTQKTPNKV</sequence>
<gene>
    <name evidence="1" type="ORF">LCGC14_2459120</name>
</gene>
<dbReference type="AlphaFoldDB" id="A0A0F9BDQ4"/>
<organism evidence="1">
    <name type="scientific">marine sediment metagenome</name>
    <dbReference type="NCBI Taxonomy" id="412755"/>
    <lineage>
        <taxon>unclassified sequences</taxon>
        <taxon>metagenomes</taxon>
        <taxon>ecological metagenomes</taxon>
    </lineage>
</organism>
<protein>
    <submittedName>
        <fullName evidence="1">Uncharacterized protein</fullName>
    </submittedName>
</protein>
<proteinExistence type="predicted"/>
<feature type="non-terminal residue" evidence="1">
    <location>
        <position position="1"/>
    </location>
</feature>
<evidence type="ECO:0000313" key="1">
    <source>
        <dbReference type="EMBL" id="KKL20069.1"/>
    </source>
</evidence>
<accession>A0A0F9BDQ4</accession>
<comment type="caution">
    <text evidence="1">The sequence shown here is derived from an EMBL/GenBank/DDBJ whole genome shotgun (WGS) entry which is preliminary data.</text>
</comment>
<reference evidence="1" key="1">
    <citation type="journal article" date="2015" name="Nature">
        <title>Complex archaea that bridge the gap between prokaryotes and eukaryotes.</title>
        <authorList>
            <person name="Spang A."/>
            <person name="Saw J.H."/>
            <person name="Jorgensen S.L."/>
            <person name="Zaremba-Niedzwiedzka K."/>
            <person name="Martijn J."/>
            <person name="Lind A.E."/>
            <person name="van Eijk R."/>
            <person name="Schleper C."/>
            <person name="Guy L."/>
            <person name="Ettema T.J."/>
        </authorList>
    </citation>
    <scope>NUCLEOTIDE SEQUENCE</scope>
</reference>
<name>A0A0F9BDQ4_9ZZZZ</name>